<feature type="region of interest" description="Disordered" evidence="1">
    <location>
        <begin position="463"/>
        <end position="578"/>
    </location>
</feature>
<dbReference type="Proteomes" id="UP000015104">
    <property type="component" value="Unassembled WGS sequence"/>
</dbReference>
<name>T1KL32_TETUR</name>
<feature type="region of interest" description="Disordered" evidence="1">
    <location>
        <begin position="595"/>
        <end position="747"/>
    </location>
</feature>
<feature type="compositionally biased region" description="Basic and acidic residues" evidence="1">
    <location>
        <begin position="830"/>
        <end position="841"/>
    </location>
</feature>
<keyword evidence="3" id="KW-1185">Reference proteome</keyword>
<feature type="compositionally biased region" description="Polar residues" evidence="1">
    <location>
        <begin position="1022"/>
        <end position="1031"/>
    </location>
</feature>
<feature type="compositionally biased region" description="Polar residues" evidence="1">
    <location>
        <begin position="501"/>
        <end position="510"/>
    </location>
</feature>
<sequence>MNLCQKIKNQTILIPSSNKSRSKITKIYNQPTLIATMLSLKQEEKAIVAVVRIKDPLIGDQLIPFGFKCHRDLIPCDIKPACLSSKNTVSIAVEGIKPLKAMIVGYGDDSKEVSEAYKIFCEKSKDINAQKKINIWLSSSLIYFTQISVSSLEKIQRSEFEHFVKVADSQKKGKFPKTSTPLKKPQEIVQIDLADEKDQDSNQGKHLQTAGSSKQVMVKVEEDEHVKPSIQHVKEVVKEIQEIAGYSITQASVKAFHAKVARTFDVLYSYLESRDDSPKSKFKLRISERPDNYFIPTYDRTYESGNFTYIEGLLPVPTKKYKRAMNNIPSKIEELEPTLIISAIVKFAFPNHWITDVTLRGAGGRKSLITIWNHQNPIANPAEGAFENGLGVSRLRALLDHAVRMCGKLSYDLLVEKALHTSIAKAMHYVRTQLLIKTSGRDSSEQDSSYLTEEMDFEIDPADYMSQESNDPDDNIRVTRKKSRESQSHNNLDKFPEDNDSQSSQSNLFGESSGKMASESDKKSKKLESPKKGDKSDIDSTENSNQNTTEPDSGFGQDKDFSETQSMSGSFSQKRQYSGIASINKRIKSSVDTLRAIQEPDILPNSPSQTNEEIPEPQSVGDENETKVGPLKEMRVVLSDKGSNAADSDHPQDDFEVESETGNGSGAGSDDEKGSVRDSEVGSNMNENIQDKDSNFQNEKPLNDEETDESNQIPLTQALNEINSNEDDSTQDQDGEPKDQKEIDLENLFASDPRAALLFIKNMRDKIVFTDSNILEIVPIKQHPSTSKGHSKRNCEINSNEFMKKFNSSNTCESDSSKIQRKLSKTKQGQGKDDKSLSYESEQKDENVFGVMLPLILDGNHKQFNQPILVRFNSGILKNFGFNLPFKSFMSARDNFFIMKFRGINFTAQIIAIGENPVTLKRCLNENMKLNPRWRNLKKMISYGNGLLDLIHKPLTSEFDFPSQIVLNESSLNKVFKEHESLSTDDSETKLKKMKTETLSKKMEAKEMKSANKDEDSFVLDSNESVTQSVERGSESLNNREFRSRSETNKIQDKRMTRKICVDSTNIEQKLEAIESIVDELKSKSYFLSDKDTTGFLLLKIVETIEKISDYLQTKNQNFIEKANTVPEKDKTYKIVEKNLIFLEGTIQLNLDSYESATRNAKPGNPSSFAYQLVHFCFPRVYYENVALGKKFIEDKDIIKLLEMKKNGKKVKLPLHYVWGFKEPVQRPFEGEFNAKLGHERIRSFL</sequence>
<accession>T1KL32</accession>
<feature type="compositionally biased region" description="Basic and acidic residues" evidence="1">
    <location>
        <begin position="670"/>
        <end position="680"/>
    </location>
</feature>
<dbReference type="EnsemblMetazoa" id="tetur14g00970.1">
    <property type="protein sequence ID" value="tetur14g00970.1"/>
    <property type="gene ID" value="tetur14g00970"/>
</dbReference>
<feature type="compositionally biased region" description="Basic and acidic residues" evidence="1">
    <location>
        <begin position="735"/>
        <end position="744"/>
    </location>
</feature>
<evidence type="ECO:0000313" key="3">
    <source>
        <dbReference type="Proteomes" id="UP000015104"/>
    </source>
</evidence>
<feature type="region of interest" description="Disordered" evidence="1">
    <location>
        <begin position="1022"/>
        <end position="1050"/>
    </location>
</feature>
<feature type="compositionally biased region" description="Acidic residues" evidence="1">
    <location>
        <begin position="724"/>
        <end position="734"/>
    </location>
</feature>
<organism evidence="2 3">
    <name type="scientific">Tetranychus urticae</name>
    <name type="common">Two-spotted spider mite</name>
    <dbReference type="NCBI Taxonomy" id="32264"/>
    <lineage>
        <taxon>Eukaryota</taxon>
        <taxon>Metazoa</taxon>
        <taxon>Ecdysozoa</taxon>
        <taxon>Arthropoda</taxon>
        <taxon>Chelicerata</taxon>
        <taxon>Arachnida</taxon>
        <taxon>Acari</taxon>
        <taxon>Acariformes</taxon>
        <taxon>Trombidiformes</taxon>
        <taxon>Prostigmata</taxon>
        <taxon>Eleutherengona</taxon>
        <taxon>Raphignathae</taxon>
        <taxon>Tetranychoidea</taxon>
        <taxon>Tetranychidae</taxon>
        <taxon>Tetranychus</taxon>
    </lineage>
</organism>
<evidence type="ECO:0000256" key="1">
    <source>
        <dbReference type="SAM" id="MobiDB-lite"/>
    </source>
</evidence>
<feature type="compositionally biased region" description="Basic and acidic residues" evidence="1">
    <location>
        <begin position="1032"/>
        <end position="1050"/>
    </location>
</feature>
<dbReference type="EMBL" id="CAEY01000206">
    <property type="status" value="NOT_ANNOTATED_CDS"/>
    <property type="molecule type" value="Genomic_DNA"/>
</dbReference>
<feature type="compositionally biased region" description="Polar residues" evidence="1">
    <location>
        <begin position="541"/>
        <end position="551"/>
    </location>
</feature>
<proteinExistence type="predicted"/>
<reference evidence="2" key="2">
    <citation type="submission" date="2015-06" db="UniProtKB">
        <authorList>
            <consortium name="EnsemblMetazoa"/>
        </authorList>
    </citation>
    <scope>IDENTIFICATION</scope>
</reference>
<feature type="compositionally biased region" description="Polar residues" evidence="1">
    <location>
        <begin position="710"/>
        <end position="723"/>
    </location>
</feature>
<dbReference type="HOGENOM" id="CLU_007096_0_0_1"/>
<reference evidence="3" key="1">
    <citation type="submission" date="2011-08" db="EMBL/GenBank/DDBJ databases">
        <authorList>
            <person name="Rombauts S."/>
        </authorList>
    </citation>
    <scope>NUCLEOTIDE SEQUENCE</scope>
    <source>
        <strain evidence="3">London</strain>
    </source>
</reference>
<dbReference type="AlphaFoldDB" id="T1KL32"/>
<protein>
    <submittedName>
        <fullName evidence="2">Uncharacterized protein</fullName>
    </submittedName>
</protein>
<feature type="compositionally biased region" description="Basic and acidic residues" evidence="1">
    <location>
        <begin position="624"/>
        <end position="635"/>
    </location>
</feature>
<feature type="region of interest" description="Disordered" evidence="1">
    <location>
        <begin position="817"/>
        <end position="841"/>
    </location>
</feature>
<feature type="compositionally biased region" description="Polar residues" evidence="1">
    <location>
        <begin position="563"/>
        <end position="578"/>
    </location>
</feature>
<feature type="compositionally biased region" description="Basic and acidic residues" evidence="1">
    <location>
        <begin position="518"/>
        <end position="538"/>
    </location>
</feature>
<evidence type="ECO:0000313" key="2">
    <source>
        <dbReference type="EnsemblMetazoa" id="tetur14g00970.1"/>
    </source>
</evidence>
<feature type="compositionally biased region" description="Basic and acidic residues" evidence="1">
    <location>
        <begin position="484"/>
        <end position="497"/>
    </location>
</feature>